<dbReference type="Gene3D" id="3.80.10.10">
    <property type="entry name" value="Ribonuclease Inhibitor"/>
    <property type="match status" value="1"/>
</dbReference>
<organism evidence="2 3">
    <name type="scientific">Ephemerocybe angulata</name>
    <dbReference type="NCBI Taxonomy" id="980116"/>
    <lineage>
        <taxon>Eukaryota</taxon>
        <taxon>Fungi</taxon>
        <taxon>Dikarya</taxon>
        <taxon>Basidiomycota</taxon>
        <taxon>Agaricomycotina</taxon>
        <taxon>Agaricomycetes</taxon>
        <taxon>Agaricomycetidae</taxon>
        <taxon>Agaricales</taxon>
        <taxon>Agaricineae</taxon>
        <taxon>Psathyrellaceae</taxon>
        <taxon>Ephemerocybe</taxon>
    </lineage>
</organism>
<sequence length="826" mass="92707">MTLPIPSELLLAIFNFAVHTSCDPADQPSLDMLMAMEEDPIASAPAASGPTSIHRVAEYLESQLQPGIIAHVTNPFTPLHISHVCKDWRDAAFSAPELWSSIYVTDGKPNTPHLLRLWLRNSRSQPLDIVFRDTPSGSDGYHSDYIGEMIQIAAEHSVRWRTFKVRLRRQKLSIMEMMRVLHGIVTPLLQTLAFSFDTFELGDTDFNDLLWMSLIANAPKLQELQIWSANYSQHFLAAIPFGRLTCITLIMVRFQDGDLFWNALRGCKVLRTLEISFDLGPGDSPWAFPQPPLSSAVVSIPSLRQLRLIGGSHLCLPLLGLDLPSLSSLTVLTNHTERYMRRLTTDVYMALEYFLTRCRCQLLSFKIRDERESGFEMRVSPILRHCALRDLVELTLGSPVGKKTLELLVRSPTNHGLLQGLKRIDLQALAAGGEIPVALVTEMAASRSCDSRPAVNLASLTVGFLSRTQLIHEMRTWNAHVAEKGNMELEKVFYLATNAERTRTLKDEFLYRDFSMIQGWYIFLSIARSFQMLVRSSIEICGLHRDDIPALFHPLHPSLPSFLHKSNDRKNLTLENLLVRSDRLEELHSVVEHVVGELILTERSGRPPNREDGELGEVGEQREGKMPVEVRDYRLGEIVFRHFCRRRRRRWEPFSTSSPFTTPTADSDGNNWALFTTVMKGALRLPRGRGTKLQSPKFPCFACQPNELAATLMSFVGPSPRFPTKQALSPSQIPKMATSTQSSASSSPRSAQAGSSTSNTTSGSGPTWVFPIYPDGDSDSDYEDDSVITTRISRRVQDLPAPAPNTFTLTRAVAQERKAALENSRK</sequence>
<feature type="compositionally biased region" description="Low complexity" evidence="1">
    <location>
        <begin position="737"/>
        <end position="765"/>
    </location>
</feature>
<comment type="caution">
    <text evidence="2">The sequence shown here is derived from an EMBL/GenBank/DDBJ whole genome shotgun (WGS) entry which is preliminary data.</text>
</comment>
<dbReference type="InterPro" id="IPR032675">
    <property type="entry name" value="LRR_dom_sf"/>
</dbReference>
<keyword evidence="3" id="KW-1185">Reference proteome</keyword>
<evidence type="ECO:0000256" key="1">
    <source>
        <dbReference type="SAM" id="MobiDB-lite"/>
    </source>
</evidence>
<dbReference type="AlphaFoldDB" id="A0A8H6HXT9"/>
<dbReference type="EMBL" id="JACGCI010000032">
    <property type="protein sequence ID" value="KAF6754960.1"/>
    <property type="molecule type" value="Genomic_DNA"/>
</dbReference>
<evidence type="ECO:0000313" key="2">
    <source>
        <dbReference type="EMBL" id="KAF6754960.1"/>
    </source>
</evidence>
<dbReference type="OrthoDB" id="3249706at2759"/>
<accession>A0A8H6HXT9</accession>
<evidence type="ECO:0000313" key="3">
    <source>
        <dbReference type="Proteomes" id="UP000521943"/>
    </source>
</evidence>
<name>A0A8H6HXT9_9AGAR</name>
<gene>
    <name evidence="2" type="ORF">DFP72DRAFT_1123556</name>
</gene>
<reference evidence="2 3" key="1">
    <citation type="submission" date="2020-07" db="EMBL/GenBank/DDBJ databases">
        <title>Comparative genomics of pyrophilous fungi reveals a link between fire events and developmental genes.</title>
        <authorList>
            <consortium name="DOE Joint Genome Institute"/>
            <person name="Steindorff A.S."/>
            <person name="Carver A."/>
            <person name="Calhoun S."/>
            <person name="Stillman K."/>
            <person name="Liu H."/>
            <person name="Lipzen A."/>
            <person name="Pangilinan J."/>
            <person name="Labutti K."/>
            <person name="Bruns T.D."/>
            <person name="Grigoriev I.V."/>
        </authorList>
    </citation>
    <scope>NUCLEOTIDE SEQUENCE [LARGE SCALE GENOMIC DNA]</scope>
    <source>
        <strain evidence="2 3">CBS 144469</strain>
    </source>
</reference>
<dbReference type="Proteomes" id="UP000521943">
    <property type="component" value="Unassembled WGS sequence"/>
</dbReference>
<feature type="region of interest" description="Disordered" evidence="1">
    <location>
        <begin position="723"/>
        <end position="784"/>
    </location>
</feature>
<evidence type="ECO:0008006" key="4">
    <source>
        <dbReference type="Google" id="ProtNLM"/>
    </source>
</evidence>
<proteinExistence type="predicted"/>
<protein>
    <recommendedName>
        <fullName evidence="4">F-box domain-containing protein</fullName>
    </recommendedName>
</protein>
<dbReference type="SUPFAM" id="SSF52047">
    <property type="entry name" value="RNI-like"/>
    <property type="match status" value="1"/>
</dbReference>